<gene>
    <name evidence="4" type="ORF">M378DRAFT_164199</name>
</gene>
<feature type="chain" id="PRO_5002167589" evidence="3">
    <location>
        <begin position="20"/>
        <end position="456"/>
    </location>
</feature>
<dbReference type="OrthoDB" id="3008788at2759"/>
<evidence type="ECO:0000256" key="1">
    <source>
        <dbReference type="SAM" id="Coils"/>
    </source>
</evidence>
<keyword evidence="1" id="KW-0175">Coiled coil</keyword>
<dbReference type="InParanoid" id="A0A0C2SKJ5"/>
<evidence type="ECO:0000256" key="3">
    <source>
        <dbReference type="SAM" id="SignalP"/>
    </source>
</evidence>
<evidence type="ECO:0000256" key="2">
    <source>
        <dbReference type="SAM" id="MobiDB-lite"/>
    </source>
</evidence>
<dbReference type="AlphaFoldDB" id="A0A0C2SKJ5"/>
<dbReference type="HOGENOM" id="CLU_599865_0_0_1"/>
<protein>
    <submittedName>
        <fullName evidence="4">Uncharacterized protein</fullName>
    </submittedName>
</protein>
<feature type="region of interest" description="Disordered" evidence="2">
    <location>
        <begin position="428"/>
        <end position="456"/>
    </location>
</feature>
<organism evidence="4 5">
    <name type="scientific">Amanita muscaria (strain Koide BX008)</name>
    <dbReference type="NCBI Taxonomy" id="946122"/>
    <lineage>
        <taxon>Eukaryota</taxon>
        <taxon>Fungi</taxon>
        <taxon>Dikarya</taxon>
        <taxon>Basidiomycota</taxon>
        <taxon>Agaricomycotina</taxon>
        <taxon>Agaricomycetes</taxon>
        <taxon>Agaricomycetidae</taxon>
        <taxon>Agaricales</taxon>
        <taxon>Pluteineae</taxon>
        <taxon>Amanitaceae</taxon>
        <taxon>Amanita</taxon>
    </lineage>
</organism>
<evidence type="ECO:0000313" key="4">
    <source>
        <dbReference type="EMBL" id="KIL63745.1"/>
    </source>
</evidence>
<feature type="signal peptide" evidence="3">
    <location>
        <begin position="1"/>
        <end position="19"/>
    </location>
</feature>
<accession>A0A0C2SKJ5</accession>
<keyword evidence="3" id="KW-0732">Signal</keyword>
<evidence type="ECO:0000313" key="5">
    <source>
        <dbReference type="Proteomes" id="UP000054549"/>
    </source>
</evidence>
<name>A0A0C2SKJ5_AMAMK</name>
<proteinExistence type="predicted"/>
<keyword evidence="5" id="KW-1185">Reference proteome</keyword>
<reference evidence="4 5" key="1">
    <citation type="submission" date="2014-04" db="EMBL/GenBank/DDBJ databases">
        <title>Evolutionary Origins and Diversification of the Mycorrhizal Mutualists.</title>
        <authorList>
            <consortium name="DOE Joint Genome Institute"/>
            <consortium name="Mycorrhizal Genomics Consortium"/>
            <person name="Kohler A."/>
            <person name="Kuo A."/>
            <person name="Nagy L.G."/>
            <person name="Floudas D."/>
            <person name="Copeland A."/>
            <person name="Barry K.W."/>
            <person name="Cichocki N."/>
            <person name="Veneault-Fourrey C."/>
            <person name="LaButti K."/>
            <person name="Lindquist E.A."/>
            <person name="Lipzen A."/>
            <person name="Lundell T."/>
            <person name="Morin E."/>
            <person name="Murat C."/>
            <person name="Riley R."/>
            <person name="Ohm R."/>
            <person name="Sun H."/>
            <person name="Tunlid A."/>
            <person name="Henrissat B."/>
            <person name="Grigoriev I.V."/>
            <person name="Hibbett D.S."/>
            <person name="Martin F."/>
        </authorList>
    </citation>
    <scope>NUCLEOTIDE SEQUENCE [LARGE SCALE GENOMIC DNA]</scope>
    <source>
        <strain evidence="4 5">Koide BX008</strain>
    </source>
</reference>
<dbReference type="EMBL" id="KN818256">
    <property type="protein sequence ID" value="KIL63745.1"/>
    <property type="molecule type" value="Genomic_DNA"/>
</dbReference>
<feature type="coiled-coil region" evidence="1">
    <location>
        <begin position="147"/>
        <end position="206"/>
    </location>
</feature>
<dbReference type="Proteomes" id="UP000054549">
    <property type="component" value="Unassembled WGS sequence"/>
</dbReference>
<sequence length="456" mass="52618">MSNYIQGLVIVTLVSLAVSRTFRRRVCNPSPTAAVPSQQVMHKLTHDLVAKIERVQVDFSHLEHHLALEHIQQEETEVARMIDSMYTSFVHKKPTLPVSARSSSGRSRGRRRLSSLCDGYTTNALDTSRMSSPFTTFCERLLAMNRIWKQEKQLKRLQSDIQSAEASKQTNAFNAFCSQLLLQNKVWRLEKQVVDLEVEGEKLKNRFEATVKRAAKKMMEELRHHRLVEEYVQSMNAELDSCKHALESQHALHDRELQEFTWEWCQDYSKLAREVEKLKLAQQAKCVEQDLQTEYEDSLYEDLKTAQRRVEELEMRLEGYQPTLVDASVDDYDDGVTEDDRASISSFTCVSTSYDGRDTSLSMHKRPPPVHRKARPAMWIRSSKRRSTPRPKRLIIGNHTGFSFNPLFYGSNVSPLVLRARRPFDKMSGKDNVASKAQSVPRKRNSSKATAVRWRI</sequence>